<dbReference type="RefSeq" id="WP_219316486.1">
    <property type="nucleotide sequence ID" value="NZ_JAHWYN010000004.1"/>
</dbReference>
<keyword evidence="2" id="KW-0732">Signal</keyword>
<feature type="domain" description="LysM" evidence="3">
    <location>
        <begin position="138"/>
        <end position="182"/>
    </location>
</feature>
<evidence type="ECO:0000256" key="1">
    <source>
        <dbReference type="SAM" id="Coils"/>
    </source>
</evidence>
<dbReference type="InterPro" id="IPR018392">
    <property type="entry name" value="LysM"/>
</dbReference>
<protein>
    <submittedName>
        <fullName evidence="4">LysM peptidoglycan-binding domain-containing protein</fullName>
    </submittedName>
</protein>
<feature type="domain" description="LysM" evidence="3">
    <location>
        <begin position="201"/>
        <end position="244"/>
    </location>
</feature>
<dbReference type="PANTHER" id="PTHR33734:SF22">
    <property type="entry name" value="MEMBRANE-BOUND LYTIC MUREIN TRANSGLYCOSYLASE D"/>
    <property type="match status" value="1"/>
</dbReference>
<feature type="domain" description="LysM" evidence="3">
    <location>
        <begin position="25"/>
        <end position="68"/>
    </location>
</feature>
<sequence length="636" mass="71674">MKGLLRVLLFIGFVSNVSFGQQSATKHTVLKGETIPQIAQNYNTTPSEIYRLNPEAQNGIAENQMLNVPELLPQSKNTITHIVAPKETLFGLSTKYNVKVEAIQSANAVALANGLQVGQQLVIPQDTTQKTETGIAKNTHLVQPKESLFSIARLYNVSVEDLDKANSAILKDGLQVGQEIKIPNKKKTLDGRIRVINAETVFYVVKAKETKYSIAKQFGITVEQLESQNPEIVNGLTEGNKLAINVNEVKPTNENEELMLALAEKQVVVEKSKANTKEINSLKEKLILQEEINQKVINVNGLLVNLKEIDNTKEGSAEKLKMVLEANKNIQEILLVKLDSLVKTMGKDLNDLKKTELVDLDESIRLQKISNENIQKTNELSQQLKKQLAENRKVYSGLMDKAERIVVEENQEYKKSIRENSKAKTADEKSVKLTPVDLKNMEMEQRVRDLNNIKLITKLDSLNRESKSELNLHISKATFYSKQARLFDDNLAKLKNQSYQNKAYESQNKTAAKTGVASKTLTFDQMKNELAKQPTKVKAIKIETLDNIKDLKAGYYVIIGTFEEAKERDAFIKKLIDSGSLDANFFYNMNVLAYNVYSKIAFTKEEAQYECIQKQGKPLFEKMFIANVISENIIKE</sequence>
<proteinExistence type="predicted"/>
<keyword evidence="5" id="KW-1185">Reference proteome</keyword>
<organism evidence="4 5">
    <name type="scientific">Flavobacterium taihuense</name>
    <dbReference type="NCBI Taxonomy" id="2857508"/>
    <lineage>
        <taxon>Bacteria</taxon>
        <taxon>Pseudomonadati</taxon>
        <taxon>Bacteroidota</taxon>
        <taxon>Flavobacteriia</taxon>
        <taxon>Flavobacteriales</taxon>
        <taxon>Flavobacteriaceae</taxon>
        <taxon>Flavobacterium</taxon>
    </lineage>
</organism>
<evidence type="ECO:0000313" key="4">
    <source>
        <dbReference type="EMBL" id="MBW4359973.1"/>
    </source>
</evidence>
<dbReference type="CDD" id="cd00118">
    <property type="entry name" value="LysM"/>
    <property type="match status" value="4"/>
</dbReference>
<comment type="caution">
    <text evidence="4">The sequence shown here is derived from an EMBL/GenBank/DDBJ whole genome shotgun (WGS) entry which is preliminary data.</text>
</comment>
<dbReference type="Pfam" id="PF01476">
    <property type="entry name" value="LysM"/>
    <property type="match status" value="4"/>
</dbReference>
<feature type="signal peptide" evidence="2">
    <location>
        <begin position="1"/>
        <end position="20"/>
    </location>
</feature>
<name>A0ABS6XVU1_9FLAO</name>
<keyword evidence="1" id="KW-0175">Coiled coil</keyword>
<feature type="domain" description="LysM" evidence="3">
    <location>
        <begin position="79"/>
        <end position="123"/>
    </location>
</feature>
<dbReference type="Proteomes" id="UP000812031">
    <property type="component" value="Unassembled WGS sequence"/>
</dbReference>
<dbReference type="PANTHER" id="PTHR33734">
    <property type="entry name" value="LYSM DOMAIN-CONTAINING GPI-ANCHORED PROTEIN 2"/>
    <property type="match status" value="1"/>
</dbReference>
<dbReference type="EMBL" id="JAHWYN010000004">
    <property type="protein sequence ID" value="MBW4359973.1"/>
    <property type="molecule type" value="Genomic_DNA"/>
</dbReference>
<evidence type="ECO:0000259" key="3">
    <source>
        <dbReference type="PROSITE" id="PS51782"/>
    </source>
</evidence>
<feature type="chain" id="PRO_5045286471" evidence="2">
    <location>
        <begin position="21"/>
        <end position="636"/>
    </location>
</feature>
<feature type="coiled-coil region" evidence="1">
    <location>
        <begin position="371"/>
        <end position="419"/>
    </location>
</feature>
<evidence type="ECO:0000313" key="5">
    <source>
        <dbReference type="Proteomes" id="UP000812031"/>
    </source>
</evidence>
<reference evidence="4 5" key="1">
    <citation type="submission" date="2021-07" db="EMBL/GenBank/DDBJ databases">
        <title>Flavobacterium sp. nov. isolated from sediment on the Taihu Lake.</title>
        <authorList>
            <person name="Qu J.-H."/>
        </authorList>
    </citation>
    <scope>NUCLEOTIDE SEQUENCE [LARGE SCALE GENOMIC DNA]</scope>
    <source>
        <strain evidence="4 5">NAS39</strain>
    </source>
</reference>
<dbReference type="PROSITE" id="PS51782">
    <property type="entry name" value="LYSM"/>
    <property type="match status" value="4"/>
</dbReference>
<accession>A0ABS6XVU1</accession>
<dbReference type="SMART" id="SM00257">
    <property type="entry name" value="LysM"/>
    <property type="match status" value="4"/>
</dbReference>
<evidence type="ECO:0000256" key="2">
    <source>
        <dbReference type="SAM" id="SignalP"/>
    </source>
</evidence>
<gene>
    <name evidence="4" type="ORF">KZH69_05700</name>
</gene>